<feature type="transmembrane region" description="Helical" evidence="1">
    <location>
        <begin position="12"/>
        <end position="32"/>
    </location>
</feature>
<keyword evidence="1" id="KW-0812">Transmembrane</keyword>
<sequence length="44" mass="5106">MESINNSSKEFRGIIWSTTWAVCLLLTVWKVLSLLQTVVEHWVS</sequence>
<dbReference type="EMBL" id="JAKOGG010000022">
    <property type="protein sequence ID" value="MCS4558547.1"/>
    <property type="molecule type" value="Genomic_DNA"/>
</dbReference>
<proteinExistence type="predicted"/>
<keyword evidence="3" id="KW-1185">Reference proteome</keyword>
<reference evidence="3" key="1">
    <citation type="submission" date="2023-07" db="EMBL/GenBank/DDBJ databases">
        <title>Shewanella mangrovi sp. nov., an acetaldehyde- degrading bacterium isolated from mangrove sediment.</title>
        <authorList>
            <person name="Liu Y."/>
        </authorList>
    </citation>
    <scope>NUCLEOTIDE SEQUENCE [LARGE SCALE GENOMIC DNA]</scope>
    <source>
        <strain evidence="3">C32</strain>
    </source>
</reference>
<evidence type="ECO:0000313" key="3">
    <source>
        <dbReference type="Proteomes" id="UP001201549"/>
    </source>
</evidence>
<gene>
    <name evidence="2" type="ORF">L9G74_19095</name>
</gene>
<evidence type="ECO:0000256" key="1">
    <source>
        <dbReference type="SAM" id="Phobius"/>
    </source>
</evidence>
<keyword evidence="1" id="KW-1133">Transmembrane helix</keyword>
<organism evidence="2 3">
    <name type="scientific">Shewanella electrica</name>
    <dbReference type="NCBI Taxonomy" id="515560"/>
    <lineage>
        <taxon>Bacteria</taxon>
        <taxon>Pseudomonadati</taxon>
        <taxon>Pseudomonadota</taxon>
        <taxon>Gammaproteobacteria</taxon>
        <taxon>Alteromonadales</taxon>
        <taxon>Shewanellaceae</taxon>
        <taxon>Shewanella</taxon>
    </lineage>
</organism>
<protein>
    <submittedName>
        <fullName evidence="2">Uncharacterized protein</fullName>
    </submittedName>
</protein>
<accession>A0ABT2FQE0</accession>
<comment type="caution">
    <text evidence="2">The sequence shown here is derived from an EMBL/GenBank/DDBJ whole genome shotgun (WGS) entry which is preliminary data.</text>
</comment>
<dbReference type="RefSeq" id="WP_275297527.1">
    <property type="nucleotide sequence ID" value="NZ_JAKOGG010000022.1"/>
</dbReference>
<name>A0ABT2FQE0_9GAMM</name>
<keyword evidence="1" id="KW-0472">Membrane</keyword>
<evidence type="ECO:0000313" key="2">
    <source>
        <dbReference type="EMBL" id="MCS4558547.1"/>
    </source>
</evidence>
<dbReference type="Proteomes" id="UP001201549">
    <property type="component" value="Unassembled WGS sequence"/>
</dbReference>